<evidence type="ECO:0000313" key="17">
    <source>
        <dbReference type="EMBL" id="PRY78031.1"/>
    </source>
</evidence>
<feature type="compositionally biased region" description="Acidic residues" evidence="13">
    <location>
        <begin position="1225"/>
        <end position="1321"/>
    </location>
</feature>
<dbReference type="EC" id="3.2.1.8" evidence="12"/>
<dbReference type="PRINTS" id="PR00134">
    <property type="entry name" value="GLHYDRLASE10"/>
</dbReference>
<sequence length="1356" mass="150278">MENSIKLKVANGLLSALLVAPIFASATTAMAQDTTDETATETERELIYHNNFSEENFPDDVAVASGNAVLEWDNNIEFEGNTNNSGVWVTNRENDYDGIDLDFDSLGLEAGREYDIVVQGFVGSEESIPDDTSINLETVAGYTWLNTTTPLGGEAFTLEASYSAFESEDDSMFRIKTNDAGVGMEFAITDILITAEEVVGEDDSEVPVAPEHPSDEDETDTEDDSSLETLYFNDFTENTNGAASAGTTFEHQPDFNEDQGALYVGDRSANWHGVDLNFEAMNMQAGYSYEVTIRGYVDEGVEVPDNSQALLQSPEGSYPLIAETDLVAGEMFELVSSYTWSDEVYENFRVQTNEVAATVPFYITEVLVEWNADQTPVEDEEPDPDAPQADEFTLIDFEDQELNGVEGRNGGEVLDITDAENHTEGGQYSLHVSNRQNDWHGPSLDVTSFINTGETYEVSAWVKVDEDTAQTITLSTQVGNDSPTYHNISSATLSAEDGWVEIRGEYRYTSLGGGYVSIYLESGNVNLDFYVDDINFEQIGSDPIEVDLELQSIQEAYQNEFTIGNIVSTPDLESPRLDLLTHHHSLVTAENAMKPDGVYDGREFDFSGVNSLVERVNEENLELHGHVLVWHSQSPEWHHTENGVTLSREEALENMRVHIRTVMENFGEIRSWDVVNEALDGNWENPEDWRSNLRNTGWLRAIGDDYIYQAFSYARQVADENGWDDMVLYYNDYNDHVQGKARTMYYMVDDINEQYAAENPDDSRKLISGLGMQGHYNIDINPENVKQSIERFEQLGIEIGITELDVTTNTSDQYVEAEWIRQGQVYARIFQIFREHSESINRVTFWGLNDANSWRSDRFPLLFDGSLRAKPAYYAVIDPDAFLEEYPLEDAVANQGYAVYGTPEINAEIDSIWNEAPVLNMNRMQQAHEILASGTGRVLWDEENLYVLYQVTDSILDISAEAAHEQDSVEAFVNETGEATTSYIDGVGQYRVNYENEASINPSIYGEGFQSATRMTSSGYVVEMAIPWKNVTPEAWETIGFDIQINDARDGARHGVAAWNDYTGGGWQDPSVFGELTLVNSLDDIPPVEIEVGVQTPILPGQVGVIGSGDATVRTPADLPEGTEILVEYVDAEDLPTLEATGGYTLVVAGEVVRITLVYPEGSEDFEGEFTLTLGINDEFLGEEVFVYYYDEESGAWDRVGGDVADNFISINVTGFSMYGVFALEDDTGGDGDDPDVEDPDEDDVDDDETDIETPGEDDDPDIDAPGEGDADDDGTDADAPDGDDTDTDANDSDDESEADVEDDTDEDTAETVVDSDDDDSAERLPQTATVVWTVGLLGLTGMVSGLGLHFLRKKK</sequence>
<evidence type="ECO:0000256" key="4">
    <source>
        <dbReference type="ARBA" id="ARBA00022651"/>
    </source>
</evidence>
<dbReference type="OrthoDB" id="9809277at2"/>
<evidence type="ECO:0000256" key="9">
    <source>
        <dbReference type="ARBA" id="ARBA00023295"/>
    </source>
</evidence>
<feature type="chain" id="PRO_5015436715" description="Beta-xylanase" evidence="15">
    <location>
        <begin position="32"/>
        <end position="1356"/>
    </location>
</feature>
<evidence type="ECO:0000256" key="6">
    <source>
        <dbReference type="ARBA" id="ARBA00022737"/>
    </source>
</evidence>
<keyword evidence="5 15" id="KW-0732">Signal</keyword>
<dbReference type="PANTHER" id="PTHR31490:SF90">
    <property type="entry name" value="ENDO-1,4-BETA-XYLANASE A"/>
    <property type="match status" value="1"/>
</dbReference>
<keyword evidence="14" id="KW-0812">Transmembrane</keyword>
<dbReference type="InterPro" id="IPR001000">
    <property type="entry name" value="GH10_dom"/>
</dbReference>
<feature type="signal peptide" evidence="15">
    <location>
        <begin position="1"/>
        <end position="31"/>
    </location>
</feature>
<dbReference type="Pfam" id="PF00331">
    <property type="entry name" value="Glyco_hydro_10"/>
    <property type="match status" value="1"/>
</dbReference>
<comment type="similarity">
    <text evidence="3 12">Belongs to the glycosyl hydrolase 10 (cellulase F) family.</text>
</comment>
<dbReference type="InterPro" id="IPR010502">
    <property type="entry name" value="Carb-bd_dom_fam9"/>
</dbReference>
<organism evidence="17 18">
    <name type="scientific">Alkalibacterium olivapovliticus</name>
    <dbReference type="NCBI Taxonomy" id="99907"/>
    <lineage>
        <taxon>Bacteria</taxon>
        <taxon>Bacillati</taxon>
        <taxon>Bacillota</taxon>
        <taxon>Bacilli</taxon>
        <taxon>Lactobacillales</taxon>
        <taxon>Carnobacteriaceae</taxon>
        <taxon>Alkalibacterium</taxon>
    </lineage>
</organism>
<dbReference type="PROSITE" id="PS51760">
    <property type="entry name" value="GH10_2"/>
    <property type="match status" value="1"/>
</dbReference>
<dbReference type="GO" id="GO:0030246">
    <property type="term" value="F:carbohydrate binding"/>
    <property type="evidence" value="ECO:0007669"/>
    <property type="project" value="InterPro"/>
</dbReference>
<dbReference type="InterPro" id="IPR017853">
    <property type="entry name" value="GH"/>
</dbReference>
<keyword evidence="9 12" id="KW-0326">Glycosidase</keyword>
<proteinExistence type="inferred from homology"/>
<keyword evidence="6" id="KW-0677">Repeat</keyword>
<dbReference type="InterPro" id="IPR031158">
    <property type="entry name" value="GH10_AS"/>
</dbReference>
<dbReference type="CDD" id="cd00005">
    <property type="entry name" value="CBM9_like_1"/>
    <property type="match status" value="1"/>
</dbReference>
<evidence type="ECO:0000256" key="2">
    <source>
        <dbReference type="ARBA" id="ARBA00004851"/>
    </source>
</evidence>
<evidence type="ECO:0000256" key="8">
    <source>
        <dbReference type="ARBA" id="ARBA00023277"/>
    </source>
</evidence>
<keyword evidence="18" id="KW-1185">Reference proteome</keyword>
<evidence type="ECO:0000313" key="18">
    <source>
        <dbReference type="Proteomes" id="UP000238205"/>
    </source>
</evidence>
<feature type="transmembrane region" description="Helical" evidence="14">
    <location>
        <begin position="1331"/>
        <end position="1352"/>
    </location>
</feature>
<evidence type="ECO:0000256" key="1">
    <source>
        <dbReference type="ARBA" id="ARBA00000681"/>
    </source>
</evidence>
<accession>A0A2T0VZS1</accession>
<dbReference type="InterPro" id="IPR003305">
    <property type="entry name" value="CenC_carb-bd"/>
</dbReference>
<evidence type="ECO:0000256" key="5">
    <source>
        <dbReference type="ARBA" id="ARBA00022729"/>
    </source>
</evidence>
<dbReference type="Proteomes" id="UP000238205">
    <property type="component" value="Unassembled WGS sequence"/>
</dbReference>
<comment type="pathway">
    <text evidence="2">Glycan degradation; xylan degradation.</text>
</comment>
<comment type="catalytic activity">
    <reaction evidence="1 12">
        <text>Endohydrolysis of (1-&gt;4)-beta-D-xylosidic linkages in xylans.</text>
        <dbReference type="EC" id="3.2.1.8"/>
    </reaction>
</comment>
<comment type="caution">
    <text evidence="17">The sequence shown here is derived from an EMBL/GenBank/DDBJ whole genome shotgun (WGS) entry which is preliminary data.</text>
</comment>
<evidence type="ECO:0000256" key="7">
    <source>
        <dbReference type="ARBA" id="ARBA00022801"/>
    </source>
</evidence>
<evidence type="ECO:0000256" key="15">
    <source>
        <dbReference type="SAM" id="SignalP"/>
    </source>
</evidence>
<dbReference type="InterPro" id="IPR044846">
    <property type="entry name" value="GH10"/>
</dbReference>
<dbReference type="PANTHER" id="PTHR31490">
    <property type="entry name" value="GLYCOSYL HYDROLASE"/>
    <property type="match status" value="1"/>
</dbReference>
<evidence type="ECO:0000256" key="10">
    <source>
        <dbReference type="ARBA" id="ARBA00023326"/>
    </source>
</evidence>
<keyword evidence="10 12" id="KW-0624">Polysaccharide degradation</keyword>
<protein>
    <recommendedName>
        <fullName evidence="12">Beta-xylanase</fullName>
        <ecNumber evidence="12">3.2.1.8</ecNumber>
    </recommendedName>
</protein>
<feature type="active site" description="Nucleophile" evidence="11">
    <location>
        <position position="803"/>
    </location>
</feature>
<keyword evidence="14" id="KW-1133">Transmembrane helix</keyword>
<feature type="compositionally biased region" description="Acidic residues" evidence="13">
    <location>
        <begin position="214"/>
        <end position="225"/>
    </location>
</feature>
<dbReference type="SMART" id="SM00633">
    <property type="entry name" value="Glyco_10"/>
    <property type="match status" value="1"/>
</dbReference>
<dbReference type="InterPro" id="IPR008979">
    <property type="entry name" value="Galactose-bd-like_sf"/>
</dbReference>
<gene>
    <name evidence="17" type="ORF">CLV38_12721</name>
</gene>
<dbReference type="UniPathway" id="UPA00114"/>
<keyword evidence="7 12" id="KW-0378">Hydrolase</keyword>
<dbReference type="Gene3D" id="3.20.20.80">
    <property type="entry name" value="Glycosidases"/>
    <property type="match status" value="1"/>
</dbReference>
<dbReference type="GO" id="GO:0031176">
    <property type="term" value="F:endo-1,4-beta-xylanase activity"/>
    <property type="evidence" value="ECO:0007669"/>
    <property type="project" value="UniProtKB-EC"/>
</dbReference>
<dbReference type="PROSITE" id="PS00591">
    <property type="entry name" value="GH10_1"/>
    <property type="match status" value="1"/>
</dbReference>
<evidence type="ECO:0000256" key="13">
    <source>
        <dbReference type="SAM" id="MobiDB-lite"/>
    </source>
</evidence>
<keyword evidence="14" id="KW-0472">Membrane</keyword>
<dbReference type="Pfam" id="PF02018">
    <property type="entry name" value="CBM_4_9"/>
    <property type="match status" value="1"/>
</dbReference>
<dbReference type="EMBL" id="PVTO01000027">
    <property type="protein sequence ID" value="PRY78031.1"/>
    <property type="molecule type" value="Genomic_DNA"/>
</dbReference>
<evidence type="ECO:0000256" key="11">
    <source>
        <dbReference type="PROSITE-ProRule" id="PRU10061"/>
    </source>
</evidence>
<evidence type="ECO:0000256" key="14">
    <source>
        <dbReference type="SAM" id="Phobius"/>
    </source>
</evidence>
<name>A0A2T0VZS1_9LACT</name>
<dbReference type="Gene3D" id="2.60.120.260">
    <property type="entry name" value="Galactose-binding domain-like"/>
    <property type="match status" value="3"/>
</dbReference>
<dbReference type="RefSeq" id="WP_106195589.1">
    <property type="nucleotide sequence ID" value="NZ_PVTO01000027.1"/>
</dbReference>
<dbReference type="GO" id="GO:0045493">
    <property type="term" value="P:xylan catabolic process"/>
    <property type="evidence" value="ECO:0007669"/>
    <property type="project" value="UniProtKB-UniPathway"/>
</dbReference>
<evidence type="ECO:0000259" key="16">
    <source>
        <dbReference type="PROSITE" id="PS51760"/>
    </source>
</evidence>
<dbReference type="Pfam" id="PF06452">
    <property type="entry name" value="CBM9_1"/>
    <property type="match status" value="1"/>
</dbReference>
<dbReference type="Gene3D" id="2.60.40.1190">
    <property type="match status" value="1"/>
</dbReference>
<evidence type="ECO:0000256" key="3">
    <source>
        <dbReference type="ARBA" id="ARBA00007495"/>
    </source>
</evidence>
<feature type="domain" description="GH10" evidence="16">
    <location>
        <begin position="547"/>
        <end position="879"/>
    </location>
</feature>
<feature type="region of interest" description="Disordered" evidence="13">
    <location>
        <begin position="1225"/>
        <end position="1325"/>
    </location>
</feature>
<evidence type="ECO:0000256" key="12">
    <source>
        <dbReference type="RuleBase" id="RU361174"/>
    </source>
</evidence>
<reference evidence="17 18" key="1">
    <citation type="submission" date="2018-03" db="EMBL/GenBank/DDBJ databases">
        <title>Genomic Encyclopedia of Archaeal and Bacterial Type Strains, Phase II (KMG-II): from individual species to whole genera.</title>
        <authorList>
            <person name="Goeker M."/>
        </authorList>
    </citation>
    <scope>NUCLEOTIDE SEQUENCE [LARGE SCALE GENOMIC DNA]</scope>
    <source>
        <strain evidence="17 18">DSM 13175</strain>
    </source>
</reference>
<dbReference type="SUPFAM" id="SSF49344">
    <property type="entry name" value="CBD9-like"/>
    <property type="match status" value="1"/>
</dbReference>
<keyword evidence="8 12" id="KW-0119">Carbohydrate metabolism</keyword>
<keyword evidence="4 17" id="KW-0858">Xylan degradation</keyword>
<dbReference type="SUPFAM" id="SSF51445">
    <property type="entry name" value="(Trans)glycosidases"/>
    <property type="match status" value="1"/>
</dbReference>
<feature type="region of interest" description="Disordered" evidence="13">
    <location>
        <begin position="201"/>
        <end position="225"/>
    </location>
</feature>
<dbReference type="SUPFAM" id="SSF49785">
    <property type="entry name" value="Galactose-binding domain-like"/>
    <property type="match status" value="3"/>
</dbReference>